<accession>A0A225W8C4</accession>
<dbReference type="EMBL" id="NBNE01001586">
    <property type="protein sequence ID" value="OWZ13409.1"/>
    <property type="molecule type" value="Genomic_DNA"/>
</dbReference>
<gene>
    <name evidence="1" type="ORF">PHMEG_00013266</name>
</gene>
<keyword evidence="2" id="KW-1185">Reference proteome</keyword>
<evidence type="ECO:0000313" key="1">
    <source>
        <dbReference type="EMBL" id="OWZ13409.1"/>
    </source>
</evidence>
<dbReference type="Proteomes" id="UP000198211">
    <property type="component" value="Unassembled WGS sequence"/>
</dbReference>
<reference evidence="2" key="1">
    <citation type="submission" date="2017-03" db="EMBL/GenBank/DDBJ databases">
        <title>Phytopthora megakarya and P. palmivora, two closely related causual agents of cacao black pod achieved similar genome size and gene model numbers by different mechanisms.</title>
        <authorList>
            <person name="Ali S."/>
            <person name="Shao J."/>
            <person name="Larry D.J."/>
            <person name="Kronmiller B."/>
            <person name="Shen D."/>
            <person name="Strem M.D."/>
            <person name="Melnick R.L."/>
            <person name="Guiltinan M.J."/>
            <person name="Tyler B.M."/>
            <person name="Meinhardt L.W."/>
            <person name="Bailey B.A."/>
        </authorList>
    </citation>
    <scope>NUCLEOTIDE SEQUENCE [LARGE SCALE GENOMIC DNA]</scope>
    <source>
        <strain evidence="2">zdho120</strain>
    </source>
</reference>
<sequence>SLVRPVKTCIDPELLEVLCLYERQKAIVDVASEELVALIDERLGFVKNEQVPDLDDVFHQHLKVDLHEDDILLYARSSLRNAHQGELTEKNYRSR</sequence>
<feature type="non-terminal residue" evidence="1">
    <location>
        <position position="1"/>
    </location>
</feature>
<evidence type="ECO:0000313" key="2">
    <source>
        <dbReference type="Proteomes" id="UP000198211"/>
    </source>
</evidence>
<comment type="caution">
    <text evidence="1">The sequence shown here is derived from an EMBL/GenBank/DDBJ whole genome shotgun (WGS) entry which is preliminary data.</text>
</comment>
<organism evidence="1 2">
    <name type="scientific">Phytophthora megakarya</name>
    <dbReference type="NCBI Taxonomy" id="4795"/>
    <lineage>
        <taxon>Eukaryota</taxon>
        <taxon>Sar</taxon>
        <taxon>Stramenopiles</taxon>
        <taxon>Oomycota</taxon>
        <taxon>Peronosporomycetes</taxon>
        <taxon>Peronosporales</taxon>
        <taxon>Peronosporaceae</taxon>
        <taxon>Phytophthora</taxon>
    </lineage>
</organism>
<name>A0A225W8C4_9STRA</name>
<protein>
    <recommendedName>
        <fullName evidence="3">Reverse transcriptase</fullName>
    </recommendedName>
</protein>
<evidence type="ECO:0008006" key="3">
    <source>
        <dbReference type="Google" id="ProtNLM"/>
    </source>
</evidence>
<proteinExistence type="predicted"/>
<dbReference type="AlphaFoldDB" id="A0A225W8C4"/>